<sequence>MQTFIHYFLHLAFPAFIAWLFFRKEWKRVYLIFLLTMLVDLDHLLATPIFQANRCSIGFHPLHSYYAMAAYLVLLFFRKPFNLIGLGLLFHLFTDLVDCLFTFNRCPDCLVGAPAYKLIQWIARLIGLC</sequence>
<dbReference type="Proteomes" id="UP000243525">
    <property type="component" value="Unassembled WGS sequence"/>
</dbReference>
<feature type="transmembrane region" description="Helical" evidence="1">
    <location>
        <begin position="6"/>
        <end position="22"/>
    </location>
</feature>
<gene>
    <name evidence="2" type="ORF">C8N47_10754</name>
</gene>
<keyword evidence="1" id="KW-1133">Transmembrane helix</keyword>
<protein>
    <recommendedName>
        <fullName evidence="4">LexA-binding, inner membrane-associated hydrolase</fullName>
    </recommendedName>
</protein>
<evidence type="ECO:0000313" key="2">
    <source>
        <dbReference type="EMBL" id="PTN08699.1"/>
    </source>
</evidence>
<dbReference type="Pfam" id="PF19617">
    <property type="entry name" value="DUF6122"/>
    <property type="match status" value="1"/>
</dbReference>
<keyword evidence="1" id="KW-0472">Membrane</keyword>
<accession>A0A2T5C1X1</accession>
<dbReference type="EMBL" id="QAAD01000007">
    <property type="protein sequence ID" value="PTN08699.1"/>
    <property type="molecule type" value="Genomic_DNA"/>
</dbReference>
<evidence type="ECO:0000256" key="1">
    <source>
        <dbReference type="SAM" id="Phobius"/>
    </source>
</evidence>
<organism evidence="2 3">
    <name type="scientific">Mangrovibacterium marinum</name>
    <dbReference type="NCBI Taxonomy" id="1639118"/>
    <lineage>
        <taxon>Bacteria</taxon>
        <taxon>Pseudomonadati</taxon>
        <taxon>Bacteroidota</taxon>
        <taxon>Bacteroidia</taxon>
        <taxon>Marinilabiliales</taxon>
        <taxon>Prolixibacteraceae</taxon>
        <taxon>Mangrovibacterium</taxon>
    </lineage>
</organism>
<proteinExistence type="predicted"/>
<dbReference type="OrthoDB" id="289051at2"/>
<evidence type="ECO:0000313" key="3">
    <source>
        <dbReference type="Proteomes" id="UP000243525"/>
    </source>
</evidence>
<dbReference type="AlphaFoldDB" id="A0A2T5C1X1"/>
<keyword evidence="3" id="KW-1185">Reference proteome</keyword>
<comment type="caution">
    <text evidence="2">The sequence shown here is derived from an EMBL/GenBank/DDBJ whole genome shotgun (WGS) entry which is preliminary data.</text>
</comment>
<feature type="transmembrane region" description="Helical" evidence="1">
    <location>
        <begin position="29"/>
        <end position="51"/>
    </location>
</feature>
<dbReference type="InterPro" id="IPR046125">
    <property type="entry name" value="DUF6122"/>
</dbReference>
<evidence type="ECO:0008006" key="4">
    <source>
        <dbReference type="Google" id="ProtNLM"/>
    </source>
</evidence>
<name>A0A2T5C1X1_9BACT</name>
<reference evidence="2 3" key="1">
    <citation type="submission" date="2018-04" db="EMBL/GenBank/DDBJ databases">
        <title>Genomic Encyclopedia of Archaeal and Bacterial Type Strains, Phase II (KMG-II): from individual species to whole genera.</title>
        <authorList>
            <person name="Goeker M."/>
        </authorList>
    </citation>
    <scope>NUCLEOTIDE SEQUENCE [LARGE SCALE GENOMIC DNA]</scope>
    <source>
        <strain evidence="2 3">DSM 28823</strain>
    </source>
</reference>
<dbReference type="RefSeq" id="WP_107822095.1">
    <property type="nucleotide sequence ID" value="NZ_OY782574.1"/>
</dbReference>
<keyword evidence="1" id="KW-0812">Transmembrane</keyword>